<evidence type="ECO:0000313" key="2">
    <source>
        <dbReference type="EMBL" id="GFS44138.1"/>
    </source>
</evidence>
<dbReference type="OrthoDB" id="1924875at2759"/>
<proteinExistence type="predicted"/>
<keyword evidence="3" id="KW-1185">Reference proteome</keyword>
<protein>
    <submittedName>
        <fullName evidence="2">F-box family protein</fullName>
    </submittedName>
</protein>
<feature type="region of interest" description="Disordered" evidence="1">
    <location>
        <begin position="1"/>
        <end position="48"/>
    </location>
</feature>
<sequence>MANPNPNEETNHSPSPTSPKTFSSASSRFSLLRRSPRSPAPPSATSPSAATTAKLWFAICDRRWGSKTQIKKWGNRKVTYKKLYKTLAEYENLIGFWRRSGQGKNVNSPPPLVFFEWGPSFVTGSRVSPSRTGNNVLVPVNVSFMGKSHVVVEENMSFVYSNSPEGRKIGVRKVSSSGNLRGEEYGVAEDGICDDKTLEFYLVAYDDIGGIACRKVGDSSHLFSDYSPVFWTSNTTFIESPFSPEEEYIYDSRMHLWPPAAADSNLRWVENEVVSCILYINSSYDLVIPNLVGTSADPRHVEGRIWQYRNGTFGFGFLRNNYIIDLKHIAQNGCILDTMDLCVD</sequence>
<comment type="caution">
    <text evidence="2">The sequence shown here is derived from an EMBL/GenBank/DDBJ whole genome shotgun (WGS) entry which is preliminary data.</text>
</comment>
<dbReference type="EMBL" id="BJWL01000432">
    <property type="protein sequence ID" value="GFS44138.1"/>
    <property type="molecule type" value="Genomic_DNA"/>
</dbReference>
<name>A0A7J0DYA9_9ERIC</name>
<dbReference type="Proteomes" id="UP000585474">
    <property type="component" value="Unassembled WGS sequence"/>
</dbReference>
<reference evidence="3" key="1">
    <citation type="submission" date="2019-07" db="EMBL/GenBank/DDBJ databases">
        <title>De Novo Assembly of kiwifruit Actinidia rufa.</title>
        <authorList>
            <person name="Sugita-Konishi S."/>
            <person name="Sato K."/>
            <person name="Mori E."/>
            <person name="Abe Y."/>
            <person name="Kisaki G."/>
            <person name="Hamano K."/>
            <person name="Suezawa K."/>
            <person name="Otani M."/>
            <person name="Fukuda T."/>
            <person name="Manabe T."/>
            <person name="Gomi K."/>
            <person name="Tabuchi M."/>
            <person name="Akimitsu K."/>
            <person name="Kataoka I."/>
        </authorList>
    </citation>
    <scope>NUCLEOTIDE SEQUENCE [LARGE SCALE GENOMIC DNA]</scope>
    <source>
        <strain evidence="3">cv. Fuchu</strain>
    </source>
</reference>
<gene>
    <name evidence="2" type="ORF">Acr_00g0088740</name>
</gene>
<evidence type="ECO:0000256" key="1">
    <source>
        <dbReference type="SAM" id="MobiDB-lite"/>
    </source>
</evidence>
<organism evidence="2 3">
    <name type="scientific">Actinidia rufa</name>
    <dbReference type="NCBI Taxonomy" id="165716"/>
    <lineage>
        <taxon>Eukaryota</taxon>
        <taxon>Viridiplantae</taxon>
        <taxon>Streptophyta</taxon>
        <taxon>Embryophyta</taxon>
        <taxon>Tracheophyta</taxon>
        <taxon>Spermatophyta</taxon>
        <taxon>Magnoliopsida</taxon>
        <taxon>eudicotyledons</taxon>
        <taxon>Gunneridae</taxon>
        <taxon>Pentapetalae</taxon>
        <taxon>asterids</taxon>
        <taxon>Ericales</taxon>
        <taxon>Actinidiaceae</taxon>
        <taxon>Actinidia</taxon>
    </lineage>
</organism>
<accession>A0A7J0DYA9</accession>
<dbReference type="AlphaFoldDB" id="A0A7J0DYA9"/>
<evidence type="ECO:0000313" key="3">
    <source>
        <dbReference type="Proteomes" id="UP000585474"/>
    </source>
</evidence>
<feature type="compositionally biased region" description="Low complexity" evidence="1">
    <location>
        <begin position="13"/>
        <end position="33"/>
    </location>
</feature>